<keyword evidence="4" id="KW-1185">Reference proteome</keyword>
<protein>
    <recommendedName>
        <fullName evidence="2">Integrase catalytic domain-containing protein</fullName>
    </recommendedName>
</protein>
<dbReference type="EMBL" id="QBKA01000002">
    <property type="protein sequence ID" value="RDC59410.1"/>
    <property type="molecule type" value="Genomic_DNA"/>
</dbReference>
<dbReference type="Gene3D" id="3.30.420.10">
    <property type="entry name" value="Ribonuclease H-like superfamily/Ribonuclease H"/>
    <property type="match status" value="1"/>
</dbReference>
<evidence type="ECO:0000313" key="3">
    <source>
        <dbReference type="EMBL" id="RDC59410.1"/>
    </source>
</evidence>
<feature type="domain" description="Integrase catalytic" evidence="2">
    <location>
        <begin position="273"/>
        <end position="486"/>
    </location>
</feature>
<dbReference type="SUPFAM" id="SSF53098">
    <property type="entry name" value="Ribonuclease H-like"/>
    <property type="match status" value="1"/>
</dbReference>
<feature type="region of interest" description="Disordered" evidence="1">
    <location>
        <begin position="161"/>
        <end position="188"/>
    </location>
</feature>
<evidence type="ECO:0000259" key="2">
    <source>
        <dbReference type="PROSITE" id="PS50994"/>
    </source>
</evidence>
<accession>A0A369Q4Q0</accession>
<dbReference type="PROSITE" id="PS50994">
    <property type="entry name" value="INTEGRASE"/>
    <property type="match status" value="1"/>
</dbReference>
<dbReference type="OrthoDB" id="5287589at2"/>
<feature type="region of interest" description="Disordered" evidence="1">
    <location>
        <begin position="608"/>
        <end position="648"/>
    </location>
</feature>
<dbReference type="RefSeq" id="WP_115365773.1">
    <property type="nucleotide sequence ID" value="NZ_QBKA01000002.1"/>
</dbReference>
<dbReference type="InterPro" id="IPR001584">
    <property type="entry name" value="Integrase_cat-core"/>
</dbReference>
<evidence type="ECO:0000313" key="4">
    <source>
        <dbReference type="Proteomes" id="UP000253727"/>
    </source>
</evidence>
<dbReference type="AlphaFoldDB" id="A0A369Q4Q0"/>
<dbReference type="GO" id="GO:0003676">
    <property type="term" value="F:nucleic acid binding"/>
    <property type="evidence" value="ECO:0007669"/>
    <property type="project" value="InterPro"/>
</dbReference>
<sequence length="779" mass="87699">MSSIPMNSQLPPYNLPVGTIINIDGRPHQKPTRPIPGRLAMLDCHTGQPFLVPDAKVGTALPTEDHYDDLLREGRLEIVLPENMVTSRALAAKAEWDMTDLEAIDPGIRKTITQVTLLDENGVKNGVGAIEKALKTLWTPKLCEKFGNHDLPATIKRWRAERGEPGNRPPHLLVRLGGKVPRSPHDDDVPLEIRMKHALERKSSRGPMTVIYARAATELKEVNEGKSALYPKPEKPYPIFSYDTFRRDCIKLEGSETVKAADGEKAMENTMRGGGRPLTAGRILEKVIIDHTRLDAFLIVDPERDIVGGRPWITFAFDVHSRAILAWVITFRPPSYWTVCETLRRMNLPKKPPPADAERYPILKRICGKPGELILDNAAEFTGHGLEDAAKSGSFSVRFCSVRRPRYRAIGERGIKTIQEKMLENLPGHSMTIDYNRRTEHDGEELAIATPNEMEALANKAIAEYHTEPHDGINDQQPALVFQRSANKHGIDVMGDVRRFTLETYDSKLNVKVTKSGVRIFDGLRYYSQEGCARLIDNNLRFEPRRQARVDAVVHTKIKFDPENIAVIHAWDKTTRSYVELRCQDETYADGMPLWFHKDLVELAKREATAPAESTAPKRSKKKQDDAESSESETGLRRLSEMNAEVAPRGFNTEAERLAARARRIEAIRAIAPGARARERQTLAQLYDIPRVRAITGNLVSLDTDYSKTVTTDDFISHDVSALTNLDAEILADRPDKSGLPKQRKARHDRRRSGQGNARQESSRQDRSASPNRRRRARG</sequence>
<dbReference type="InterPro" id="IPR036397">
    <property type="entry name" value="RNaseH_sf"/>
</dbReference>
<comment type="caution">
    <text evidence="3">The sequence shown here is derived from an EMBL/GenBank/DDBJ whole genome shotgun (WGS) entry which is preliminary data.</text>
</comment>
<feature type="compositionally biased region" description="Basic residues" evidence="1">
    <location>
        <begin position="742"/>
        <end position="753"/>
    </location>
</feature>
<evidence type="ECO:0000256" key="1">
    <source>
        <dbReference type="SAM" id="MobiDB-lite"/>
    </source>
</evidence>
<feature type="region of interest" description="Disordered" evidence="1">
    <location>
        <begin position="731"/>
        <end position="779"/>
    </location>
</feature>
<reference evidence="3 4" key="1">
    <citation type="submission" date="2018-04" db="EMBL/GenBank/DDBJ databases">
        <title>Altererythrobacter sp. HME9302 genome sequencing and assembly.</title>
        <authorList>
            <person name="Kang H."/>
            <person name="Kim H."/>
            <person name="Joh K."/>
        </authorList>
    </citation>
    <scope>NUCLEOTIDE SEQUENCE [LARGE SCALE GENOMIC DNA]</scope>
    <source>
        <strain evidence="3 4">HME9302</strain>
    </source>
</reference>
<dbReference type="Proteomes" id="UP000253727">
    <property type="component" value="Unassembled WGS sequence"/>
</dbReference>
<organism evidence="3 4">
    <name type="scientific">Alteripontixanthobacter maritimus</name>
    <dbReference type="NCBI Taxonomy" id="2161824"/>
    <lineage>
        <taxon>Bacteria</taxon>
        <taxon>Pseudomonadati</taxon>
        <taxon>Pseudomonadota</taxon>
        <taxon>Alphaproteobacteria</taxon>
        <taxon>Sphingomonadales</taxon>
        <taxon>Erythrobacteraceae</taxon>
        <taxon>Alteripontixanthobacter</taxon>
    </lineage>
</organism>
<name>A0A369Q4Q0_9SPHN</name>
<dbReference type="GO" id="GO:0015074">
    <property type="term" value="P:DNA integration"/>
    <property type="evidence" value="ECO:0007669"/>
    <property type="project" value="InterPro"/>
</dbReference>
<gene>
    <name evidence="3" type="ORF">HME9302_00598</name>
</gene>
<proteinExistence type="predicted"/>
<dbReference type="InterPro" id="IPR012337">
    <property type="entry name" value="RNaseH-like_sf"/>
</dbReference>